<reference evidence="3 4" key="1">
    <citation type="submission" date="2024-05" db="EMBL/GenBank/DDBJ databases">
        <title>Genome sequencing and assembly of Indian major carp, Cirrhinus mrigala (Hamilton, 1822).</title>
        <authorList>
            <person name="Mohindra V."/>
            <person name="Chowdhury L.M."/>
            <person name="Lal K."/>
            <person name="Jena J.K."/>
        </authorList>
    </citation>
    <scope>NUCLEOTIDE SEQUENCE [LARGE SCALE GENOMIC DNA]</scope>
    <source>
        <strain evidence="3">CM1030</strain>
        <tissue evidence="3">Blood</tissue>
    </source>
</reference>
<evidence type="ECO:0000256" key="2">
    <source>
        <dbReference type="SAM" id="Phobius"/>
    </source>
</evidence>
<protein>
    <submittedName>
        <fullName evidence="3">Uncharacterized protein</fullName>
    </submittedName>
</protein>
<proteinExistence type="predicted"/>
<gene>
    <name evidence="3" type="ORF">M9458_011917</name>
</gene>
<sequence>DVADSYTMQVNDGPSSHPIFVAPVNGNAQRSSGYVPGRIVPVRSPPPAKAPPPPPLKPPVPPPARPSVFNLSEDESRREHAQNQQRKNTYICVGVFFGVFLLILILVLSLSSKDVLD</sequence>
<feature type="compositionally biased region" description="Pro residues" evidence="1">
    <location>
        <begin position="43"/>
        <end position="65"/>
    </location>
</feature>
<keyword evidence="4" id="KW-1185">Reference proteome</keyword>
<organism evidence="3 4">
    <name type="scientific">Cirrhinus mrigala</name>
    <name type="common">Mrigala</name>
    <dbReference type="NCBI Taxonomy" id="683832"/>
    <lineage>
        <taxon>Eukaryota</taxon>
        <taxon>Metazoa</taxon>
        <taxon>Chordata</taxon>
        <taxon>Craniata</taxon>
        <taxon>Vertebrata</taxon>
        <taxon>Euteleostomi</taxon>
        <taxon>Actinopterygii</taxon>
        <taxon>Neopterygii</taxon>
        <taxon>Teleostei</taxon>
        <taxon>Ostariophysi</taxon>
        <taxon>Cypriniformes</taxon>
        <taxon>Cyprinidae</taxon>
        <taxon>Labeoninae</taxon>
        <taxon>Labeonini</taxon>
        <taxon>Cirrhinus</taxon>
    </lineage>
</organism>
<dbReference type="AlphaFoldDB" id="A0ABD0R7B4"/>
<dbReference type="Proteomes" id="UP001529510">
    <property type="component" value="Unassembled WGS sequence"/>
</dbReference>
<accession>A0ABD0R7B4</accession>
<feature type="region of interest" description="Disordered" evidence="1">
    <location>
        <begin position="31"/>
        <end position="85"/>
    </location>
</feature>
<feature type="transmembrane region" description="Helical" evidence="2">
    <location>
        <begin position="90"/>
        <end position="111"/>
    </location>
</feature>
<evidence type="ECO:0000313" key="3">
    <source>
        <dbReference type="EMBL" id="KAL0193621.1"/>
    </source>
</evidence>
<feature type="non-terminal residue" evidence="3">
    <location>
        <position position="117"/>
    </location>
</feature>
<feature type="non-terminal residue" evidence="3">
    <location>
        <position position="1"/>
    </location>
</feature>
<name>A0ABD0R7B4_CIRMR</name>
<keyword evidence="2" id="KW-0812">Transmembrane</keyword>
<dbReference type="EMBL" id="JAMKFB020000005">
    <property type="protein sequence ID" value="KAL0193621.1"/>
    <property type="molecule type" value="Genomic_DNA"/>
</dbReference>
<keyword evidence="2" id="KW-1133">Transmembrane helix</keyword>
<evidence type="ECO:0000313" key="4">
    <source>
        <dbReference type="Proteomes" id="UP001529510"/>
    </source>
</evidence>
<evidence type="ECO:0000256" key="1">
    <source>
        <dbReference type="SAM" id="MobiDB-lite"/>
    </source>
</evidence>
<keyword evidence="2" id="KW-0472">Membrane</keyword>
<comment type="caution">
    <text evidence="3">The sequence shown here is derived from an EMBL/GenBank/DDBJ whole genome shotgun (WGS) entry which is preliminary data.</text>
</comment>